<evidence type="ECO:0000313" key="3">
    <source>
        <dbReference type="Proteomes" id="UP000430079"/>
    </source>
</evidence>
<evidence type="ECO:0000256" key="1">
    <source>
        <dbReference type="SAM" id="MobiDB-lite"/>
    </source>
</evidence>
<proteinExistence type="predicted"/>
<feature type="compositionally biased region" description="Low complexity" evidence="1">
    <location>
        <begin position="92"/>
        <end position="120"/>
    </location>
</feature>
<dbReference type="Proteomes" id="UP000430079">
    <property type="component" value="Unassembled WGS sequence"/>
</dbReference>
<sequence>MRRGKRLLGGRVAGMVGSGATSDNSPSARGFLTVGGTTYVDPHGSYPLTHRLDGSATLIVNDTDQYVTVVTERGRDRRRGRGRDHRDPPLSAAQDAPAWGEAAAAGQAPASAPASGQASALGHGPASGHIPVRGHALGRDLVLAPGERAETWRGDSVRVG</sequence>
<feature type="region of interest" description="Disordered" evidence="1">
    <location>
        <begin position="70"/>
        <end position="133"/>
    </location>
</feature>
<feature type="region of interest" description="Disordered" evidence="1">
    <location>
        <begin position="1"/>
        <end position="27"/>
    </location>
</feature>
<accession>A0A640T342</accession>
<name>A0A640T342_9ACTN</name>
<organism evidence="2 3">
    <name type="scientific">Streptomyces glebosus</name>
    <dbReference type="NCBI Taxonomy" id="249580"/>
    <lineage>
        <taxon>Bacteria</taxon>
        <taxon>Bacillati</taxon>
        <taxon>Actinomycetota</taxon>
        <taxon>Actinomycetes</taxon>
        <taxon>Kitasatosporales</taxon>
        <taxon>Streptomycetaceae</taxon>
        <taxon>Streptomyces</taxon>
    </lineage>
</organism>
<comment type="caution">
    <text evidence="2">The sequence shown here is derived from an EMBL/GenBank/DDBJ whole genome shotgun (WGS) entry which is preliminary data.</text>
</comment>
<dbReference type="EMBL" id="BLIO01000001">
    <property type="protein sequence ID" value="GFE16911.1"/>
    <property type="molecule type" value="Genomic_DNA"/>
</dbReference>
<protein>
    <submittedName>
        <fullName evidence="2">Uncharacterized protein</fullName>
    </submittedName>
</protein>
<reference evidence="2 3" key="1">
    <citation type="submission" date="2019-12" db="EMBL/GenBank/DDBJ databases">
        <title>Whole genome shotgun sequence of Streptomyces hygroscopicus subsp. glebosus NBRC 13786.</title>
        <authorList>
            <person name="Ichikawa N."/>
            <person name="Kimura A."/>
            <person name="Kitahashi Y."/>
            <person name="Komaki H."/>
            <person name="Tamura T."/>
        </authorList>
    </citation>
    <scope>NUCLEOTIDE SEQUENCE [LARGE SCALE GENOMIC DNA]</scope>
    <source>
        <strain evidence="2 3">NBRC 13786</strain>
    </source>
</reference>
<keyword evidence="3" id="KW-1185">Reference proteome</keyword>
<gene>
    <name evidence="2" type="ORF">Sgleb_49580</name>
</gene>
<evidence type="ECO:0000313" key="2">
    <source>
        <dbReference type="EMBL" id="GFE16911.1"/>
    </source>
</evidence>
<dbReference type="AlphaFoldDB" id="A0A640T342"/>